<accession>A0A1F7RP70</accession>
<dbReference type="GO" id="GO:0043953">
    <property type="term" value="P:protein transport by the Tat complex"/>
    <property type="evidence" value="ECO:0007669"/>
    <property type="project" value="UniProtKB-UniRule"/>
</dbReference>
<evidence type="ECO:0000256" key="4">
    <source>
        <dbReference type="ARBA" id="ARBA00023136"/>
    </source>
</evidence>
<comment type="subcellular location">
    <subcellularLocation>
        <location evidence="5">Cell membrane</location>
        <topology evidence="5">Multi-pass membrane protein</topology>
    </subcellularLocation>
    <subcellularLocation>
        <location evidence="1">Membrane</location>
        <topology evidence="1">Multi-pass membrane protein</topology>
    </subcellularLocation>
</comment>
<reference evidence="6 7" key="1">
    <citation type="journal article" date="2016" name="Nat. Commun.">
        <title>Thousands of microbial genomes shed light on interconnected biogeochemical processes in an aquifer system.</title>
        <authorList>
            <person name="Anantharaman K."/>
            <person name="Brown C.T."/>
            <person name="Hug L.A."/>
            <person name="Sharon I."/>
            <person name="Castelle C.J."/>
            <person name="Probst A.J."/>
            <person name="Thomas B.C."/>
            <person name="Singh A."/>
            <person name="Wilkins M.J."/>
            <person name="Karaoz U."/>
            <person name="Brodie E.L."/>
            <person name="Williams K.H."/>
            <person name="Hubbard S.S."/>
            <person name="Banfield J.F."/>
        </authorList>
    </citation>
    <scope>NUCLEOTIDE SEQUENCE [LARGE SCALE GENOMIC DNA]</scope>
</reference>
<comment type="caution">
    <text evidence="6">The sequence shown here is derived from an EMBL/GenBank/DDBJ whole genome shotgun (WGS) entry which is preliminary data.</text>
</comment>
<evidence type="ECO:0000256" key="2">
    <source>
        <dbReference type="ARBA" id="ARBA00022692"/>
    </source>
</evidence>
<organism evidence="6 7">
    <name type="scientific">Candidatus Schekmanbacteria bacterium GWA2_38_11</name>
    <dbReference type="NCBI Taxonomy" id="1817876"/>
    <lineage>
        <taxon>Bacteria</taxon>
        <taxon>Candidatus Schekmaniibacteriota</taxon>
    </lineage>
</organism>
<dbReference type="Pfam" id="PF00902">
    <property type="entry name" value="TatC"/>
    <property type="match status" value="1"/>
</dbReference>
<evidence type="ECO:0000313" key="7">
    <source>
        <dbReference type="Proteomes" id="UP000178526"/>
    </source>
</evidence>
<evidence type="ECO:0000313" key="6">
    <source>
        <dbReference type="EMBL" id="OGL43313.1"/>
    </source>
</evidence>
<comment type="subunit">
    <text evidence="5">Forms a complex with TatA.</text>
</comment>
<feature type="transmembrane region" description="Helical" evidence="5">
    <location>
        <begin position="101"/>
        <end position="123"/>
    </location>
</feature>
<comment type="function">
    <text evidence="5">Part of the twin-arginine translocation (Tat) system that transports large folded proteins containing a characteristic twin-arginine motif in their signal peptide across membranes.</text>
</comment>
<feature type="transmembrane region" description="Helical" evidence="5">
    <location>
        <begin position="188"/>
        <end position="207"/>
    </location>
</feature>
<evidence type="ECO:0000256" key="5">
    <source>
        <dbReference type="HAMAP-Rule" id="MF_00902"/>
    </source>
</evidence>
<keyword evidence="3 5" id="KW-1133">Transmembrane helix</keyword>
<name>A0A1F7RP70_9BACT</name>
<dbReference type="NCBIfam" id="TIGR00945">
    <property type="entry name" value="tatC"/>
    <property type="match status" value="1"/>
</dbReference>
<keyword evidence="5" id="KW-0653">Protein transport</keyword>
<keyword evidence="2 5" id="KW-0812">Transmembrane</keyword>
<keyword evidence="5" id="KW-1003">Cell membrane</keyword>
<dbReference type="Proteomes" id="UP000178526">
    <property type="component" value="Unassembled WGS sequence"/>
</dbReference>
<dbReference type="AlphaFoldDB" id="A0A1F7RP70"/>
<dbReference type="PRINTS" id="PR01840">
    <property type="entry name" value="TATCFAMILY"/>
</dbReference>
<evidence type="ECO:0000256" key="1">
    <source>
        <dbReference type="ARBA" id="ARBA00004141"/>
    </source>
</evidence>
<feature type="transmembrane region" description="Helical" evidence="5">
    <location>
        <begin position="154"/>
        <end position="176"/>
    </location>
</feature>
<dbReference type="PANTHER" id="PTHR30371:SF0">
    <property type="entry name" value="SEC-INDEPENDENT PROTEIN TRANSLOCASE PROTEIN TATC, CHLOROPLASTIC-RELATED"/>
    <property type="match status" value="1"/>
</dbReference>
<comment type="similarity">
    <text evidence="5">Belongs to the TatC family.</text>
</comment>
<proteinExistence type="inferred from homology"/>
<gene>
    <name evidence="5" type="primary">tatC</name>
    <name evidence="6" type="ORF">A2042_01225</name>
</gene>
<dbReference type="GO" id="GO:0065002">
    <property type="term" value="P:intracellular protein transmembrane transport"/>
    <property type="evidence" value="ECO:0007669"/>
    <property type="project" value="TreeGrafter"/>
</dbReference>
<dbReference type="PANTHER" id="PTHR30371">
    <property type="entry name" value="SEC-INDEPENDENT PROTEIN TRANSLOCASE PROTEIN TATC"/>
    <property type="match status" value="1"/>
</dbReference>
<dbReference type="EMBL" id="MGDB01000006">
    <property type="protein sequence ID" value="OGL43313.1"/>
    <property type="molecule type" value="Genomic_DNA"/>
</dbReference>
<feature type="transmembrane region" description="Helical" evidence="5">
    <location>
        <begin position="68"/>
        <end position="89"/>
    </location>
</feature>
<evidence type="ECO:0000256" key="3">
    <source>
        <dbReference type="ARBA" id="ARBA00022989"/>
    </source>
</evidence>
<dbReference type="GO" id="GO:0033281">
    <property type="term" value="C:TAT protein transport complex"/>
    <property type="evidence" value="ECO:0007669"/>
    <property type="project" value="UniProtKB-UniRule"/>
</dbReference>
<sequence>MSFLEHLEELRKRIIICVVGIFAGFIVCYAFSKELFNILMTPLLIIMPANQKLVFTNPIQPFMVYLKVALLMGTFVASPLILFQLWRFIAPGLYKHERRYSFIFLALSIIFFIGGACFGYFVLLPVSFKFLFAYASGLIPMITINEALSLISWLLFGLGICFELPVFLLLMAKIGLISLSTLTKNRKYALLLIFVIAAVVTPTPDIFTQCTLAIPLYFLYEISIILVKVFANKTAAKVRG</sequence>
<feature type="transmembrane region" description="Helical" evidence="5">
    <location>
        <begin position="12"/>
        <end position="32"/>
    </location>
</feature>
<dbReference type="InterPro" id="IPR002033">
    <property type="entry name" value="TatC"/>
</dbReference>
<dbReference type="GO" id="GO:0009977">
    <property type="term" value="F:proton motive force dependent protein transmembrane transporter activity"/>
    <property type="evidence" value="ECO:0007669"/>
    <property type="project" value="TreeGrafter"/>
</dbReference>
<protein>
    <recommendedName>
        <fullName evidence="5">Sec-independent protein translocase protein TatC</fullName>
    </recommendedName>
</protein>
<keyword evidence="5" id="KW-0811">Translocation</keyword>
<keyword evidence="4 5" id="KW-0472">Membrane</keyword>
<keyword evidence="5" id="KW-0813">Transport</keyword>
<feature type="transmembrane region" description="Helical" evidence="5">
    <location>
        <begin position="213"/>
        <end position="231"/>
    </location>
</feature>
<dbReference type="HAMAP" id="MF_00902">
    <property type="entry name" value="TatC"/>
    <property type="match status" value="1"/>
</dbReference>